<evidence type="ECO:0000313" key="1">
    <source>
        <dbReference type="EMBL" id="TWT53129.1"/>
    </source>
</evidence>
<dbReference type="AlphaFoldDB" id="A0A5C5WSJ7"/>
<accession>A0A5C5WSJ7</accession>
<name>A0A5C5WSJ7_9BACT</name>
<sequence>MKLTWFVFRKVDLNIILQAYQVHLEDTLARPL</sequence>
<protein>
    <submittedName>
        <fullName evidence="1">Uncharacterized protein</fullName>
    </submittedName>
</protein>
<gene>
    <name evidence="1" type="ORF">Pla22_07570</name>
</gene>
<reference evidence="1 2" key="1">
    <citation type="submission" date="2019-02" db="EMBL/GenBank/DDBJ databases">
        <title>Deep-cultivation of Planctomycetes and their phenomic and genomic characterization uncovers novel biology.</title>
        <authorList>
            <person name="Wiegand S."/>
            <person name="Jogler M."/>
            <person name="Boedeker C."/>
            <person name="Pinto D."/>
            <person name="Vollmers J."/>
            <person name="Rivas-Marin E."/>
            <person name="Kohn T."/>
            <person name="Peeters S.H."/>
            <person name="Heuer A."/>
            <person name="Rast P."/>
            <person name="Oberbeckmann S."/>
            <person name="Bunk B."/>
            <person name="Jeske O."/>
            <person name="Meyerdierks A."/>
            <person name="Storesund J.E."/>
            <person name="Kallscheuer N."/>
            <person name="Luecker S."/>
            <person name="Lage O.M."/>
            <person name="Pohl T."/>
            <person name="Merkel B.J."/>
            <person name="Hornburger P."/>
            <person name="Mueller R.-W."/>
            <person name="Bruemmer F."/>
            <person name="Labrenz M."/>
            <person name="Spormann A.M."/>
            <person name="Op Den Camp H."/>
            <person name="Overmann J."/>
            <person name="Amann R."/>
            <person name="Jetten M.S.M."/>
            <person name="Mascher T."/>
            <person name="Medema M.H."/>
            <person name="Devos D.P."/>
            <person name="Kaster A.-K."/>
            <person name="Ovreas L."/>
            <person name="Rohde M."/>
            <person name="Galperin M.Y."/>
            <person name="Jogler C."/>
        </authorList>
    </citation>
    <scope>NUCLEOTIDE SEQUENCE [LARGE SCALE GENOMIC DNA]</scope>
    <source>
        <strain evidence="1 2">Pla22</strain>
    </source>
</reference>
<proteinExistence type="predicted"/>
<dbReference type="Proteomes" id="UP000316598">
    <property type="component" value="Unassembled WGS sequence"/>
</dbReference>
<comment type="caution">
    <text evidence="1">The sequence shown here is derived from an EMBL/GenBank/DDBJ whole genome shotgun (WGS) entry which is preliminary data.</text>
</comment>
<organism evidence="1 2">
    <name type="scientific">Rubripirellula amarantea</name>
    <dbReference type="NCBI Taxonomy" id="2527999"/>
    <lineage>
        <taxon>Bacteria</taxon>
        <taxon>Pseudomonadati</taxon>
        <taxon>Planctomycetota</taxon>
        <taxon>Planctomycetia</taxon>
        <taxon>Pirellulales</taxon>
        <taxon>Pirellulaceae</taxon>
        <taxon>Rubripirellula</taxon>
    </lineage>
</organism>
<evidence type="ECO:0000313" key="2">
    <source>
        <dbReference type="Proteomes" id="UP000316598"/>
    </source>
</evidence>
<dbReference type="EMBL" id="SJPI01000001">
    <property type="protein sequence ID" value="TWT53129.1"/>
    <property type="molecule type" value="Genomic_DNA"/>
</dbReference>
<keyword evidence="2" id="KW-1185">Reference proteome</keyword>